<dbReference type="EMBL" id="JBDFQZ010000005">
    <property type="protein sequence ID" value="KAK9726344.1"/>
    <property type="molecule type" value="Genomic_DNA"/>
</dbReference>
<gene>
    <name evidence="9" type="ORF">RND81_05G207600</name>
</gene>
<sequence>MDSRNNIDAWSADEPLLKLHQFLDVVTAMAYFAIPLVFIYFIRLSPPLPHKTEFIYSGIVAIFCGAYYMTNLWKYYQYLDSEVTVILKGCSAAMLWLAILVLNFVFPDLFTLKRRELSLKNKVEELTSRQNVMLRQVNTRISFNKLIHEIRSTVDGKSILKSAVVGLGNILNLEECALWFPSQTNRTLCLSHCLRGTIPLGSTVPMSLPVLAEIFGSVEPVRISLTCPLVRATSICERCMSPDVVAVRVPLLHLPFTDYYNWLSTSATSYAVMVLIPPLGSITKFRPDELELVGAVAEQVAVALAHASAVEESVMARDQLRRQNSSLAITLRNMEMALCNSVLWRDGMFNQIFALQNIIPFLSSFLLDTTLTPEQRALVETVLKSSTLLDALMENVRDFVRLDDGSFELSTQIFDLSATINQVVDKIKPIAEVKKLSLAVSLAPNLPAYAVGDEEHLMQIILNILANAVKFTKEGNISITASIADPLSFRNWQPHRFRMVPSKNHFYLKVQIEDSGCGIEPQEIPRIFDRLVSRQRPPTSFVTCGLGLPICKRLVNIMEGNIWVESEGLDRGTTVTFIVKLRKSKRGPTSGLGTKSKSGVNV</sequence>
<evidence type="ECO:0000313" key="10">
    <source>
        <dbReference type="Proteomes" id="UP001443914"/>
    </source>
</evidence>
<dbReference type="Pfam" id="PF25487">
    <property type="entry name" value="ETR1_N"/>
    <property type="match status" value="1"/>
</dbReference>
<dbReference type="SMART" id="SM00387">
    <property type="entry name" value="HATPase_c"/>
    <property type="match status" value="1"/>
</dbReference>
<dbReference type="InterPro" id="IPR003018">
    <property type="entry name" value="GAF"/>
</dbReference>
<dbReference type="GO" id="GO:0051740">
    <property type="term" value="F:ethylene binding"/>
    <property type="evidence" value="ECO:0007669"/>
    <property type="project" value="TreeGrafter"/>
</dbReference>
<keyword evidence="1" id="KW-0808">Transferase</keyword>
<proteinExistence type="predicted"/>
<protein>
    <recommendedName>
        <fullName evidence="8">Histidine kinase domain-containing protein</fullName>
    </recommendedName>
</protein>
<evidence type="ECO:0000256" key="2">
    <source>
        <dbReference type="ARBA" id="ARBA00022723"/>
    </source>
</evidence>
<keyword evidence="6" id="KW-1015">Disulfide bond</keyword>
<dbReference type="FunFam" id="3.30.565.10:FF:000030">
    <property type="entry name" value="Ethylene receptor 1"/>
    <property type="match status" value="1"/>
</dbReference>
<organism evidence="9 10">
    <name type="scientific">Saponaria officinalis</name>
    <name type="common">Common soapwort</name>
    <name type="synonym">Lychnis saponaria</name>
    <dbReference type="NCBI Taxonomy" id="3572"/>
    <lineage>
        <taxon>Eukaryota</taxon>
        <taxon>Viridiplantae</taxon>
        <taxon>Streptophyta</taxon>
        <taxon>Embryophyta</taxon>
        <taxon>Tracheophyta</taxon>
        <taxon>Spermatophyta</taxon>
        <taxon>Magnoliopsida</taxon>
        <taxon>eudicotyledons</taxon>
        <taxon>Gunneridae</taxon>
        <taxon>Pentapetalae</taxon>
        <taxon>Caryophyllales</taxon>
        <taxon>Caryophyllaceae</taxon>
        <taxon>Caryophylleae</taxon>
        <taxon>Saponaria</taxon>
    </lineage>
</organism>
<dbReference type="GO" id="GO:0005783">
    <property type="term" value="C:endoplasmic reticulum"/>
    <property type="evidence" value="ECO:0007669"/>
    <property type="project" value="TreeGrafter"/>
</dbReference>
<dbReference type="Pfam" id="PF02518">
    <property type="entry name" value="HATPase_c"/>
    <property type="match status" value="1"/>
</dbReference>
<evidence type="ECO:0000256" key="5">
    <source>
        <dbReference type="ARBA" id="ARBA00022840"/>
    </source>
</evidence>
<dbReference type="SUPFAM" id="SSF55874">
    <property type="entry name" value="ATPase domain of HSP90 chaperone/DNA topoisomerase II/histidine kinase"/>
    <property type="match status" value="1"/>
</dbReference>
<evidence type="ECO:0000313" key="9">
    <source>
        <dbReference type="EMBL" id="KAK9726344.1"/>
    </source>
</evidence>
<dbReference type="GO" id="GO:0046872">
    <property type="term" value="F:metal ion binding"/>
    <property type="evidence" value="ECO:0007669"/>
    <property type="project" value="UniProtKB-KW"/>
</dbReference>
<dbReference type="SUPFAM" id="SSF55781">
    <property type="entry name" value="GAF domain-like"/>
    <property type="match status" value="1"/>
</dbReference>
<reference evidence="9" key="1">
    <citation type="submission" date="2024-03" db="EMBL/GenBank/DDBJ databases">
        <title>WGS assembly of Saponaria officinalis var. Norfolk2.</title>
        <authorList>
            <person name="Jenkins J."/>
            <person name="Shu S."/>
            <person name="Grimwood J."/>
            <person name="Barry K."/>
            <person name="Goodstein D."/>
            <person name="Schmutz J."/>
            <person name="Leebens-Mack J."/>
            <person name="Osbourn A."/>
        </authorList>
    </citation>
    <scope>NUCLEOTIDE SEQUENCE [LARGE SCALE GENOMIC DNA]</scope>
    <source>
        <strain evidence="9">JIC</strain>
    </source>
</reference>
<feature type="domain" description="Histidine kinase" evidence="8">
    <location>
        <begin position="347"/>
        <end position="583"/>
    </location>
</feature>
<keyword evidence="7" id="KW-0812">Transmembrane</keyword>
<keyword evidence="3" id="KW-0547">Nucleotide-binding</keyword>
<evidence type="ECO:0000256" key="3">
    <source>
        <dbReference type="ARBA" id="ARBA00022741"/>
    </source>
</evidence>
<dbReference type="GO" id="GO:0016301">
    <property type="term" value="F:kinase activity"/>
    <property type="evidence" value="ECO:0007669"/>
    <property type="project" value="UniProtKB-KW"/>
</dbReference>
<keyword evidence="10" id="KW-1185">Reference proteome</keyword>
<dbReference type="PROSITE" id="PS50109">
    <property type="entry name" value="HIS_KIN"/>
    <property type="match status" value="1"/>
</dbReference>
<keyword evidence="7" id="KW-1133">Transmembrane helix</keyword>
<dbReference type="AlphaFoldDB" id="A0AAW1L2S4"/>
<dbReference type="GO" id="GO:0005524">
    <property type="term" value="F:ATP binding"/>
    <property type="evidence" value="ECO:0007669"/>
    <property type="project" value="UniProtKB-KW"/>
</dbReference>
<dbReference type="PANTHER" id="PTHR24423:SF625">
    <property type="entry name" value="ETHYLENE RESPONSE SENSOR 1"/>
    <property type="match status" value="1"/>
</dbReference>
<evidence type="ECO:0000256" key="6">
    <source>
        <dbReference type="ARBA" id="ARBA00023157"/>
    </source>
</evidence>
<keyword evidence="7" id="KW-0472">Membrane</keyword>
<dbReference type="InterPro" id="IPR003594">
    <property type="entry name" value="HATPase_dom"/>
</dbReference>
<keyword evidence="2" id="KW-0479">Metal-binding</keyword>
<dbReference type="Proteomes" id="UP001443914">
    <property type="component" value="Unassembled WGS sequence"/>
</dbReference>
<evidence type="ECO:0000256" key="1">
    <source>
        <dbReference type="ARBA" id="ARBA00022679"/>
    </source>
</evidence>
<evidence type="ECO:0000256" key="4">
    <source>
        <dbReference type="ARBA" id="ARBA00022777"/>
    </source>
</evidence>
<dbReference type="GO" id="GO:0038199">
    <property type="term" value="F:ethylene receptor activity"/>
    <property type="evidence" value="ECO:0007669"/>
    <property type="project" value="TreeGrafter"/>
</dbReference>
<evidence type="ECO:0000256" key="7">
    <source>
        <dbReference type="SAM" id="Phobius"/>
    </source>
</evidence>
<dbReference type="InterPro" id="IPR058544">
    <property type="entry name" value="ETR1_N"/>
</dbReference>
<comment type="caution">
    <text evidence="9">The sequence shown here is derived from an EMBL/GenBank/DDBJ whole genome shotgun (WGS) entry which is preliminary data.</text>
</comment>
<dbReference type="Gene3D" id="3.30.565.10">
    <property type="entry name" value="Histidine kinase-like ATPase, C-terminal domain"/>
    <property type="match status" value="1"/>
</dbReference>
<feature type="transmembrane region" description="Helical" evidence="7">
    <location>
        <begin position="20"/>
        <end position="42"/>
    </location>
</feature>
<dbReference type="PANTHER" id="PTHR24423">
    <property type="entry name" value="TWO-COMPONENT SENSOR HISTIDINE KINASE"/>
    <property type="match status" value="1"/>
</dbReference>
<dbReference type="InterPro" id="IPR005467">
    <property type="entry name" value="His_kinase_dom"/>
</dbReference>
<feature type="transmembrane region" description="Helical" evidence="7">
    <location>
        <begin position="54"/>
        <end position="73"/>
    </location>
</feature>
<name>A0AAW1L2S4_SAPOF</name>
<keyword evidence="4" id="KW-0418">Kinase</keyword>
<accession>A0AAW1L2S4</accession>
<feature type="transmembrane region" description="Helical" evidence="7">
    <location>
        <begin position="85"/>
        <end position="106"/>
    </location>
</feature>
<dbReference type="InterPro" id="IPR036890">
    <property type="entry name" value="HATPase_C_sf"/>
</dbReference>
<dbReference type="SMART" id="SM00065">
    <property type="entry name" value="GAF"/>
    <property type="match status" value="1"/>
</dbReference>
<evidence type="ECO:0000259" key="8">
    <source>
        <dbReference type="PROSITE" id="PS50109"/>
    </source>
</evidence>
<keyword evidence="5" id="KW-0067">ATP-binding</keyword>